<sequence length="516" mass="55901">MRGLGVTGGAGMMYGAMSAIGLAPAAAREPFRAPELGDLVGQGPGHHTVTVLGAGPAGLCTAYELGKAGYDVTVLEARFRPGGRVWSIRGGTEETDLDGEIQRSTFSEGHFLNMGATRIPQGHVTLDYCRELGVAIQAFPNQNANAFVNYTSDTPLTKTSITYRAAKADTYGYISELLQKAASRGALDDVLSADDKQALAEFLKDFGDLSSDGRYLGSSRRGYTSQPGAGTDEGTRLPPPPALSDVVRSGIGRNFGFELENDQAMMMYTVVGGMDQIYHAFHRTLGDRVRFGAVVTAMRNVPEGVTVEYTHGGVGRSITSDYVVCTLPPHLVARLRTNLAPNVLAALRAPKAVASGKLGIEYSKRWWETEQRIYGGVSNTDKDIREIMFPFDHFHGDRGIVVAYYTTGKRQEIFEPLRHRQRLAKALAEGAEIHGDSYTKNVGPSFSAAWRRIRYSESAWASWSAKSPEYNLLLQPADKIYFAGDYLSHALSWQHGALTSARAAVAAVHARAAGPR</sequence>
<evidence type="ECO:0000256" key="1">
    <source>
        <dbReference type="SAM" id="MobiDB-lite"/>
    </source>
</evidence>
<accession>A0ABS9T7R7</accession>
<reference evidence="3 4" key="1">
    <citation type="submission" date="2022-03" db="EMBL/GenBank/DDBJ databases">
        <title>Pseudonocardia alaer sp. nov., a novel actinomycete isolated from reed forest soil.</title>
        <authorList>
            <person name="Wang L."/>
        </authorList>
    </citation>
    <scope>NUCLEOTIDE SEQUENCE [LARGE SCALE GENOMIC DNA]</scope>
    <source>
        <strain evidence="3 4">Y-16303</strain>
        <plasmid evidence="3">unnamed</plasmid>
    </source>
</reference>
<dbReference type="SUPFAM" id="SSF54373">
    <property type="entry name" value="FAD-linked reductases, C-terminal domain"/>
    <property type="match status" value="1"/>
</dbReference>
<protein>
    <submittedName>
        <fullName evidence="3">FAD-dependent oxidoreductase</fullName>
    </submittedName>
</protein>
<dbReference type="Gene3D" id="3.90.660.10">
    <property type="match status" value="1"/>
</dbReference>
<geneLocation type="plasmid" evidence="3">
    <name>unnamed</name>
</geneLocation>
<dbReference type="Pfam" id="PF01593">
    <property type="entry name" value="Amino_oxidase"/>
    <property type="match status" value="1"/>
</dbReference>
<dbReference type="Gene3D" id="3.50.50.60">
    <property type="entry name" value="FAD/NAD(P)-binding domain"/>
    <property type="match status" value="1"/>
</dbReference>
<keyword evidence="3" id="KW-0614">Plasmid</keyword>
<name>A0ABS9T7R7_9PSEU</name>
<evidence type="ECO:0000259" key="2">
    <source>
        <dbReference type="Pfam" id="PF01593"/>
    </source>
</evidence>
<dbReference type="Proteomes" id="UP001299970">
    <property type="component" value="Unassembled WGS sequence"/>
</dbReference>
<dbReference type="InterPro" id="IPR050281">
    <property type="entry name" value="Flavin_monoamine_oxidase"/>
</dbReference>
<dbReference type="Gene3D" id="1.20.1440.240">
    <property type="match status" value="1"/>
</dbReference>
<dbReference type="PANTHER" id="PTHR10742">
    <property type="entry name" value="FLAVIN MONOAMINE OXIDASE"/>
    <property type="match status" value="1"/>
</dbReference>
<organism evidence="3 4">
    <name type="scientific">Pseudonocardia alaniniphila</name>
    <dbReference type="NCBI Taxonomy" id="75291"/>
    <lineage>
        <taxon>Bacteria</taxon>
        <taxon>Bacillati</taxon>
        <taxon>Actinomycetota</taxon>
        <taxon>Actinomycetes</taxon>
        <taxon>Pseudonocardiales</taxon>
        <taxon>Pseudonocardiaceae</taxon>
        <taxon>Pseudonocardia</taxon>
    </lineage>
</organism>
<keyword evidence="4" id="KW-1185">Reference proteome</keyword>
<dbReference type="EMBL" id="JAKXMK010000002">
    <property type="protein sequence ID" value="MCH6164545.1"/>
    <property type="molecule type" value="Genomic_DNA"/>
</dbReference>
<comment type="caution">
    <text evidence="3">The sequence shown here is derived from an EMBL/GenBank/DDBJ whole genome shotgun (WGS) entry which is preliminary data.</text>
</comment>
<feature type="domain" description="Amine oxidase" evidence="2">
    <location>
        <begin position="57"/>
        <end position="508"/>
    </location>
</feature>
<feature type="region of interest" description="Disordered" evidence="1">
    <location>
        <begin position="217"/>
        <end position="241"/>
    </location>
</feature>
<dbReference type="PRINTS" id="PR00419">
    <property type="entry name" value="ADXRDTASE"/>
</dbReference>
<gene>
    <name evidence="3" type="ORF">MMF94_02520</name>
</gene>
<proteinExistence type="predicted"/>
<evidence type="ECO:0000313" key="4">
    <source>
        <dbReference type="Proteomes" id="UP001299970"/>
    </source>
</evidence>
<dbReference type="PANTHER" id="PTHR10742:SF342">
    <property type="entry name" value="AMINE OXIDASE"/>
    <property type="match status" value="1"/>
</dbReference>
<dbReference type="SUPFAM" id="SSF51905">
    <property type="entry name" value="FAD/NAD(P)-binding domain"/>
    <property type="match status" value="1"/>
</dbReference>
<dbReference type="InterPro" id="IPR002937">
    <property type="entry name" value="Amino_oxidase"/>
</dbReference>
<dbReference type="InterPro" id="IPR036188">
    <property type="entry name" value="FAD/NAD-bd_sf"/>
</dbReference>
<dbReference type="RefSeq" id="WP_241034400.1">
    <property type="nucleotide sequence ID" value="NZ_BAAAJF010000034.1"/>
</dbReference>
<evidence type="ECO:0000313" key="3">
    <source>
        <dbReference type="EMBL" id="MCH6164545.1"/>
    </source>
</evidence>